<reference evidence="1 2" key="1">
    <citation type="submission" date="2019-08" db="EMBL/GenBank/DDBJ databases">
        <title>Archangium and Cystobacter genomes.</title>
        <authorList>
            <person name="Chen I.-C.K."/>
            <person name="Wielgoss S."/>
        </authorList>
    </citation>
    <scope>NUCLEOTIDE SEQUENCE [LARGE SCALE GENOMIC DNA]</scope>
    <source>
        <strain evidence="1 2">Cbm 6</strain>
    </source>
</reference>
<protein>
    <recommendedName>
        <fullName evidence="3">Arsenate reductase</fullName>
    </recommendedName>
</protein>
<sequence>MQAEVRELTKKPLSEAEVRALAAKLGGVHQLIAPKRKAELGALGEEELVRHLAANPNHVRRPLIDTGRQLLGGFTAEVRAALEKELK</sequence>
<dbReference type="InterPro" id="IPR036249">
    <property type="entry name" value="Thioredoxin-like_sf"/>
</dbReference>
<dbReference type="Proteomes" id="UP001611383">
    <property type="component" value="Chromosome"/>
</dbReference>
<proteinExistence type="predicted"/>
<evidence type="ECO:0000313" key="2">
    <source>
        <dbReference type="Proteomes" id="UP001611383"/>
    </source>
</evidence>
<evidence type="ECO:0008006" key="3">
    <source>
        <dbReference type="Google" id="ProtNLM"/>
    </source>
</evidence>
<accession>A0ABY9WR87</accession>
<gene>
    <name evidence="1" type="ORF">F0U60_20005</name>
</gene>
<evidence type="ECO:0000313" key="1">
    <source>
        <dbReference type="EMBL" id="WNG46143.1"/>
    </source>
</evidence>
<dbReference type="Gene3D" id="3.40.30.10">
    <property type="entry name" value="Glutaredoxin"/>
    <property type="match status" value="1"/>
</dbReference>
<dbReference type="EMBL" id="CP043494">
    <property type="protein sequence ID" value="WNG46143.1"/>
    <property type="molecule type" value="Genomic_DNA"/>
</dbReference>
<dbReference type="RefSeq" id="WP_395822305.1">
    <property type="nucleotide sequence ID" value="NZ_CP043494.1"/>
</dbReference>
<keyword evidence="2" id="KW-1185">Reference proteome</keyword>
<dbReference type="SUPFAM" id="SSF52833">
    <property type="entry name" value="Thioredoxin-like"/>
    <property type="match status" value="1"/>
</dbReference>
<name>A0ABY9WR87_9BACT</name>
<organism evidence="1 2">
    <name type="scientific">Archangium minus</name>
    <dbReference type="NCBI Taxonomy" id="83450"/>
    <lineage>
        <taxon>Bacteria</taxon>
        <taxon>Pseudomonadati</taxon>
        <taxon>Myxococcota</taxon>
        <taxon>Myxococcia</taxon>
        <taxon>Myxococcales</taxon>
        <taxon>Cystobacterineae</taxon>
        <taxon>Archangiaceae</taxon>
        <taxon>Archangium</taxon>
    </lineage>
</organism>